<protein>
    <submittedName>
        <fullName evidence="2">Uncharacterized protein</fullName>
    </submittedName>
</protein>
<name>A0A150RXJ8_SORCE</name>
<evidence type="ECO:0000313" key="3">
    <source>
        <dbReference type="Proteomes" id="UP000075635"/>
    </source>
</evidence>
<gene>
    <name evidence="2" type="ORF">BE17_10120</name>
</gene>
<sequence length="460" mass="49711">MSTEASAQRPRDPEILVRIAPFCASGRTAARATGGRVSRYHAWVYTKLALSTLALGDLGAAGSSGAPPTEIGGLPLVGHEELSITWLGYAEYLSIFYGGEGALLELRHRIGRSMSRGLRAILRLRPRAPQRLRIWWSTETPELEDLPWEILFLGARRPPCLSLVRGSPGRVVPPLALPQEQPLRVAVVDPTGGAPAALVEALHDLGPGVEVIWIEEDDPRRALSAAVGAGVEVLHVVADGVVPLGLEGLLEFSQDEEDTLSALEVAAMLRGSSVTILSLTPPEIPRVGHGGMPTVYHAFARFGHDSGGGPSIVAQLSPMHPRVVREFWRAFYPRLAAALDVEDAMMSASQRPLVTPVVLFLRHRLSRQFAREGEETRRSPSWPTLGTGQTPAEGVPLTPAQVTADLSCSRSLLDAARALEARYTSLGLEFPGKGLIERETRRQADLDEAIDRSLPEDTEP</sequence>
<evidence type="ECO:0000256" key="1">
    <source>
        <dbReference type="SAM" id="MobiDB-lite"/>
    </source>
</evidence>
<feature type="compositionally biased region" description="Polar residues" evidence="1">
    <location>
        <begin position="379"/>
        <end position="390"/>
    </location>
</feature>
<dbReference type="Proteomes" id="UP000075635">
    <property type="component" value="Unassembled WGS sequence"/>
</dbReference>
<reference evidence="2 3" key="1">
    <citation type="submission" date="2014-02" db="EMBL/GenBank/DDBJ databases">
        <title>The small core and large imbalanced accessory genome model reveals a collaborative survival strategy of Sorangium cellulosum strains in nature.</title>
        <authorList>
            <person name="Han K."/>
            <person name="Peng R."/>
            <person name="Blom J."/>
            <person name="Li Y.-Z."/>
        </authorList>
    </citation>
    <scope>NUCLEOTIDE SEQUENCE [LARGE SCALE GENOMIC DNA]</scope>
    <source>
        <strain evidence="2 3">So0011-07</strain>
    </source>
</reference>
<accession>A0A150RXJ8</accession>
<comment type="caution">
    <text evidence="2">The sequence shown here is derived from an EMBL/GenBank/DDBJ whole genome shotgun (WGS) entry which is preliminary data.</text>
</comment>
<feature type="region of interest" description="Disordered" evidence="1">
    <location>
        <begin position="438"/>
        <end position="460"/>
    </location>
</feature>
<feature type="region of interest" description="Disordered" evidence="1">
    <location>
        <begin position="370"/>
        <end position="394"/>
    </location>
</feature>
<dbReference type="AlphaFoldDB" id="A0A150RXJ8"/>
<proteinExistence type="predicted"/>
<evidence type="ECO:0000313" key="2">
    <source>
        <dbReference type="EMBL" id="KYF84901.1"/>
    </source>
</evidence>
<dbReference type="EMBL" id="JEMB01001823">
    <property type="protein sequence ID" value="KYF84901.1"/>
    <property type="molecule type" value="Genomic_DNA"/>
</dbReference>
<organism evidence="2 3">
    <name type="scientific">Sorangium cellulosum</name>
    <name type="common">Polyangium cellulosum</name>
    <dbReference type="NCBI Taxonomy" id="56"/>
    <lineage>
        <taxon>Bacteria</taxon>
        <taxon>Pseudomonadati</taxon>
        <taxon>Myxococcota</taxon>
        <taxon>Polyangia</taxon>
        <taxon>Polyangiales</taxon>
        <taxon>Polyangiaceae</taxon>
        <taxon>Sorangium</taxon>
    </lineage>
</organism>